<dbReference type="InterPro" id="IPR029063">
    <property type="entry name" value="SAM-dependent_MTases_sf"/>
</dbReference>
<feature type="region of interest" description="Disordered" evidence="1">
    <location>
        <begin position="1"/>
        <end position="45"/>
    </location>
</feature>
<dbReference type="AlphaFoldDB" id="A0A0D2GL88"/>
<evidence type="ECO:0000313" key="4">
    <source>
        <dbReference type="Proteomes" id="UP000054266"/>
    </source>
</evidence>
<dbReference type="SUPFAM" id="SSF53335">
    <property type="entry name" value="S-adenosyl-L-methionine-dependent methyltransferases"/>
    <property type="match status" value="1"/>
</dbReference>
<feature type="domain" description="Methyltransferase type 11" evidence="2">
    <location>
        <begin position="483"/>
        <end position="529"/>
    </location>
</feature>
<evidence type="ECO:0000259" key="2">
    <source>
        <dbReference type="Pfam" id="PF08241"/>
    </source>
</evidence>
<feature type="compositionally biased region" description="Polar residues" evidence="1">
    <location>
        <begin position="284"/>
        <end position="300"/>
    </location>
</feature>
<gene>
    <name evidence="3" type="ORF">PV04_01275</name>
</gene>
<feature type="compositionally biased region" description="Basic and acidic residues" evidence="1">
    <location>
        <begin position="73"/>
        <end position="85"/>
    </location>
</feature>
<dbReference type="HOGENOM" id="CLU_392312_0_0_1"/>
<feature type="region of interest" description="Disordered" evidence="1">
    <location>
        <begin position="65"/>
        <end position="85"/>
    </location>
</feature>
<evidence type="ECO:0000313" key="3">
    <source>
        <dbReference type="EMBL" id="KIW73134.1"/>
    </source>
</evidence>
<dbReference type="GO" id="GO:0008757">
    <property type="term" value="F:S-adenosylmethionine-dependent methyltransferase activity"/>
    <property type="evidence" value="ECO:0007669"/>
    <property type="project" value="InterPro"/>
</dbReference>
<feature type="region of interest" description="Disordered" evidence="1">
    <location>
        <begin position="253"/>
        <end position="334"/>
    </location>
</feature>
<dbReference type="Pfam" id="PF08241">
    <property type="entry name" value="Methyltransf_11"/>
    <property type="match status" value="1"/>
</dbReference>
<evidence type="ECO:0000256" key="1">
    <source>
        <dbReference type="SAM" id="MobiDB-lite"/>
    </source>
</evidence>
<feature type="region of interest" description="Disordered" evidence="1">
    <location>
        <begin position="166"/>
        <end position="216"/>
    </location>
</feature>
<reference evidence="3 4" key="1">
    <citation type="submission" date="2015-01" db="EMBL/GenBank/DDBJ databases">
        <title>The Genome Sequence of Capronia semiimmersa CBS27337.</title>
        <authorList>
            <consortium name="The Broad Institute Genomics Platform"/>
            <person name="Cuomo C."/>
            <person name="de Hoog S."/>
            <person name="Gorbushina A."/>
            <person name="Stielow B."/>
            <person name="Teixiera M."/>
            <person name="Abouelleil A."/>
            <person name="Chapman S.B."/>
            <person name="Priest M."/>
            <person name="Young S.K."/>
            <person name="Wortman J."/>
            <person name="Nusbaum C."/>
            <person name="Birren B."/>
        </authorList>
    </citation>
    <scope>NUCLEOTIDE SEQUENCE [LARGE SCALE GENOMIC DNA]</scope>
    <source>
        <strain evidence="3 4">CBS 27337</strain>
    </source>
</reference>
<feature type="compositionally biased region" description="Basic and acidic residues" evidence="1">
    <location>
        <begin position="16"/>
        <end position="28"/>
    </location>
</feature>
<dbReference type="InterPro" id="IPR013216">
    <property type="entry name" value="Methyltransf_11"/>
</dbReference>
<feature type="compositionally biased region" description="Low complexity" evidence="1">
    <location>
        <begin position="29"/>
        <end position="40"/>
    </location>
</feature>
<keyword evidence="4" id="KW-1185">Reference proteome</keyword>
<proteinExistence type="predicted"/>
<dbReference type="EMBL" id="KN846956">
    <property type="protein sequence ID" value="KIW73134.1"/>
    <property type="molecule type" value="Genomic_DNA"/>
</dbReference>
<name>A0A0D2GL88_9EURO</name>
<feature type="region of interest" description="Disordered" evidence="1">
    <location>
        <begin position="133"/>
        <end position="153"/>
    </location>
</feature>
<organism evidence="3 4">
    <name type="scientific">Phialophora macrospora</name>
    <dbReference type="NCBI Taxonomy" id="1851006"/>
    <lineage>
        <taxon>Eukaryota</taxon>
        <taxon>Fungi</taxon>
        <taxon>Dikarya</taxon>
        <taxon>Ascomycota</taxon>
        <taxon>Pezizomycotina</taxon>
        <taxon>Eurotiomycetes</taxon>
        <taxon>Chaetothyriomycetidae</taxon>
        <taxon>Chaetothyriales</taxon>
        <taxon>Herpotrichiellaceae</taxon>
        <taxon>Phialophora</taxon>
    </lineage>
</organism>
<protein>
    <recommendedName>
        <fullName evidence="2">Methyltransferase type 11 domain-containing protein</fullName>
    </recommendedName>
</protein>
<sequence length="703" mass="77577">MFNVPFKNPLEAETVSQRRERKARESEGSVRSSSSSSRARLGGERGSFTKKIPIFGFGKAAITRSAGPALPDGADKAAAKQEVHVHVDADADVDAGPSELAGSPVLVTSPSSSPVSPAYLRPLSELSLSPSVYRQEAVDPPSGRPAEEPQPPMDVSVERFQHWGKRRSSLAHADHSRRNSYASPIEPTKLAGPVPMERNPGSQAAKHRPERSDPARRVFASTCASPFFPPQANEISSPRYAVVRYASTSSSCTTGAARSDTIWTPSTTPERVGSREGQRFPFPVQSQRRGLTQPVATSASSEHKRSNVEANTPPPASSPVPVVAPKQEHGQAADWKAPAMIRQMVESLPLLLLMVQRAPIKVLWQRLYEDWTSASSEVINVVTFQKKLWALVGLRRLNDLLDAKGTFRNSRIPPVDEGDERAEHGKDHEAKRVVHISEDGVESWLHDATSPQHQVSWLRAPGDYPSTLYLAGQSQGIDTKSWANIPTLPYPDSSVDLISSRAISVLLQSSQWPSFALECARVLRPGGIFEVTVVDPLPRNCGPLLGRWTAEKIILGLERRFLVTHPAMIIPVWLDDVAEFDHRDSQTLSFPAVGEGDMHDRRLSDWAGAAACPTDSSASQSERDLRGLSVAVGRYFYQAFYRGLVPYQPSQSGKSAHESMRWRWSWWWADPAVVRECQDYGTVFEMVTYRCRKKRSPLVRGLL</sequence>
<dbReference type="Gene3D" id="3.40.50.150">
    <property type="entry name" value="Vaccinia Virus protein VP39"/>
    <property type="match status" value="1"/>
</dbReference>
<accession>A0A0D2GL88</accession>
<dbReference type="Proteomes" id="UP000054266">
    <property type="component" value="Unassembled WGS sequence"/>
</dbReference>